<dbReference type="KEGG" id="abs:AZOBR_p310080"/>
<evidence type="ECO:0000313" key="3">
    <source>
        <dbReference type="EMBL" id="CCD02338.1"/>
    </source>
</evidence>
<accession>A0A9P1JYT7</accession>
<protein>
    <recommendedName>
        <fullName evidence="2">6-phosphogluconate dehydrogenase NADP-binding domain-containing protein</fullName>
    </recommendedName>
</protein>
<feature type="compositionally biased region" description="Gly residues" evidence="1">
    <location>
        <begin position="123"/>
        <end position="155"/>
    </location>
</feature>
<reference evidence="3 4" key="1">
    <citation type="journal article" date="2011" name="PLoS Genet.">
        <title>Azospirillum genomes reveal transition of bacteria from aquatic to terrestrial environments.</title>
        <authorList>
            <person name="Wisniewski-Dye F."/>
            <person name="Borziak K."/>
            <person name="Khalsa-Moyers G."/>
            <person name="Alexandre G."/>
            <person name="Sukharnikov L.O."/>
            <person name="Wuichet K."/>
            <person name="Hurst G.B."/>
            <person name="McDonald W.H."/>
            <person name="Robertson J.S."/>
            <person name="Barbe V."/>
            <person name="Calteau A."/>
            <person name="Rouy Z."/>
            <person name="Mangenot S."/>
            <person name="Prigent-Combaret C."/>
            <person name="Normand P."/>
            <person name="Boyer M."/>
            <person name="Siguier P."/>
            <person name="Dessaux Y."/>
            <person name="Elmerich C."/>
            <person name="Condemine G."/>
            <person name="Krishnen G."/>
            <person name="Kennedy I."/>
            <person name="Paterson A.H."/>
            <person name="Gonzalez V."/>
            <person name="Mavingui P."/>
            <person name="Zhulin I.B."/>
        </authorList>
    </citation>
    <scope>NUCLEOTIDE SEQUENCE [LARGE SCALE GENOMIC DNA]</scope>
    <source>
        <strain evidence="3 4">Sp245</strain>
    </source>
</reference>
<dbReference type="InterPro" id="IPR002204">
    <property type="entry name" value="3-OH-isobutyrate_DH-rel_CS"/>
</dbReference>
<feature type="compositionally biased region" description="Basic residues" evidence="1">
    <location>
        <begin position="158"/>
        <end position="167"/>
    </location>
</feature>
<feature type="compositionally biased region" description="Basic residues" evidence="1">
    <location>
        <begin position="289"/>
        <end position="300"/>
    </location>
</feature>
<dbReference type="GO" id="GO:0016491">
    <property type="term" value="F:oxidoreductase activity"/>
    <property type="evidence" value="ECO:0007669"/>
    <property type="project" value="InterPro"/>
</dbReference>
<dbReference type="GO" id="GO:0050661">
    <property type="term" value="F:NADP binding"/>
    <property type="evidence" value="ECO:0007669"/>
    <property type="project" value="InterPro"/>
</dbReference>
<dbReference type="PANTHER" id="PTHR43060">
    <property type="entry name" value="3-HYDROXYISOBUTYRATE DEHYDROGENASE-LIKE 1, MITOCHONDRIAL-RELATED"/>
    <property type="match status" value="1"/>
</dbReference>
<name>A0A9P1JYT7_9PROT</name>
<feature type="region of interest" description="Disordered" evidence="1">
    <location>
        <begin position="118"/>
        <end position="321"/>
    </location>
</feature>
<gene>
    <name evidence="3" type="ORF">AZOBR_p310080</name>
</gene>
<dbReference type="InterPro" id="IPR006115">
    <property type="entry name" value="6PGDH_NADP-bd"/>
</dbReference>
<organism evidence="3 4">
    <name type="scientific">Azospirillum baldaniorum</name>
    <dbReference type="NCBI Taxonomy" id="1064539"/>
    <lineage>
        <taxon>Bacteria</taxon>
        <taxon>Pseudomonadati</taxon>
        <taxon>Pseudomonadota</taxon>
        <taxon>Alphaproteobacteria</taxon>
        <taxon>Rhodospirillales</taxon>
        <taxon>Azospirillaceae</taxon>
        <taxon>Azospirillum</taxon>
    </lineage>
</organism>
<proteinExistence type="predicted"/>
<evidence type="ECO:0000259" key="2">
    <source>
        <dbReference type="Pfam" id="PF03446"/>
    </source>
</evidence>
<dbReference type="AlphaFoldDB" id="A0A9P1JYT7"/>
<dbReference type="EMBL" id="HE577330">
    <property type="protein sequence ID" value="CCD02338.1"/>
    <property type="molecule type" value="Genomic_DNA"/>
</dbReference>
<dbReference type="Pfam" id="PF03446">
    <property type="entry name" value="NAD_binding_2"/>
    <property type="match status" value="1"/>
</dbReference>
<evidence type="ECO:0000256" key="1">
    <source>
        <dbReference type="SAM" id="MobiDB-lite"/>
    </source>
</evidence>
<dbReference type="SUPFAM" id="SSF51735">
    <property type="entry name" value="NAD(P)-binding Rossmann-fold domains"/>
    <property type="match status" value="1"/>
</dbReference>
<sequence length="321" mass="33163">MTTVGFIGLGSMGMPMACNLLARGFALRGFDVRRESVAVLEARGGRGADSAAAAAEGADALVLMVVNAAQAESVLFAQGALDRLPEGATVILMATCPPDAVAVLAARVEAAGRRFVDAPVSGGTVGAGGRNALHHGGGPGGDGGAGAPGPGGDGRQGLPRRRGAGARRHGEDGQPAAVRRPHRRGGGSLLAGRQGRRRSGGPAGDHERLRRVELDAEGPRPAHAGGRTGHHQRRGHFRQGSRHRPGGRSRRQGRLAAGRRRPPDVPLGLRARRGRDGRQPGDPQLSPAQRRHARMRRGRRQGNDGAPSVMTVFAPDAGGSR</sequence>
<dbReference type="InterPro" id="IPR036291">
    <property type="entry name" value="NAD(P)-bd_dom_sf"/>
</dbReference>
<dbReference type="GO" id="GO:0016054">
    <property type="term" value="P:organic acid catabolic process"/>
    <property type="evidence" value="ECO:0007669"/>
    <property type="project" value="UniProtKB-ARBA"/>
</dbReference>
<keyword evidence="3" id="KW-0614">Plasmid</keyword>
<geneLocation type="plasmid" evidence="3 4">
    <name>AZOBR_p3</name>
</geneLocation>
<dbReference type="Proteomes" id="UP000007319">
    <property type="component" value="Plasmid AZOBR_p3"/>
</dbReference>
<feature type="domain" description="6-phosphogluconate dehydrogenase NADP-binding" evidence="2">
    <location>
        <begin position="3"/>
        <end position="131"/>
    </location>
</feature>
<feature type="compositionally biased region" description="Basic and acidic residues" evidence="1">
    <location>
        <begin position="204"/>
        <end position="220"/>
    </location>
</feature>
<feature type="compositionally biased region" description="Basic residues" evidence="1">
    <location>
        <begin position="228"/>
        <end position="260"/>
    </location>
</feature>
<dbReference type="Gene3D" id="3.40.50.720">
    <property type="entry name" value="NAD(P)-binding Rossmann-like Domain"/>
    <property type="match status" value="1"/>
</dbReference>
<keyword evidence="4" id="KW-1185">Reference proteome</keyword>
<dbReference type="PANTHER" id="PTHR43060:SF17">
    <property type="entry name" value="L-THREONATE DEHYDROGENASE"/>
    <property type="match status" value="1"/>
</dbReference>
<dbReference type="PROSITE" id="PS00895">
    <property type="entry name" value="3_HYDROXYISOBUT_DH"/>
    <property type="match status" value="1"/>
</dbReference>
<evidence type="ECO:0000313" key="4">
    <source>
        <dbReference type="Proteomes" id="UP000007319"/>
    </source>
</evidence>